<keyword evidence="1" id="KW-1133">Transmembrane helix</keyword>
<sequence>MWKRIPSNIRSHIVTVFVVTGATSIAYGAFKSAMMIREWTNMQPHLLHEEMEDYLYAKEMQRRQQMAKDRETK</sequence>
<keyword evidence="1" id="KW-0472">Membrane</keyword>
<evidence type="ECO:0000313" key="3">
    <source>
        <dbReference type="WBParaSite" id="L893_g25298.t1"/>
    </source>
</evidence>
<keyword evidence="1" id="KW-0812">Transmembrane</keyword>
<accession>A0A1I7ZDH2</accession>
<evidence type="ECO:0000313" key="2">
    <source>
        <dbReference type="Proteomes" id="UP000095287"/>
    </source>
</evidence>
<proteinExistence type="predicted"/>
<organism evidence="2 3">
    <name type="scientific">Steinernema glaseri</name>
    <dbReference type="NCBI Taxonomy" id="37863"/>
    <lineage>
        <taxon>Eukaryota</taxon>
        <taxon>Metazoa</taxon>
        <taxon>Ecdysozoa</taxon>
        <taxon>Nematoda</taxon>
        <taxon>Chromadorea</taxon>
        <taxon>Rhabditida</taxon>
        <taxon>Tylenchina</taxon>
        <taxon>Panagrolaimomorpha</taxon>
        <taxon>Strongyloidoidea</taxon>
        <taxon>Steinernematidae</taxon>
        <taxon>Steinernema</taxon>
    </lineage>
</organism>
<dbReference type="WBParaSite" id="L893_g25298.t1">
    <property type="protein sequence ID" value="L893_g25298.t1"/>
    <property type="gene ID" value="L893_g25298"/>
</dbReference>
<dbReference type="AlphaFoldDB" id="A0A1I7ZDH2"/>
<keyword evidence="2" id="KW-1185">Reference proteome</keyword>
<reference evidence="3" key="1">
    <citation type="submission" date="2016-11" db="UniProtKB">
        <authorList>
            <consortium name="WormBaseParasite"/>
        </authorList>
    </citation>
    <scope>IDENTIFICATION</scope>
</reference>
<protein>
    <submittedName>
        <fullName evidence="3">COX6C domain-containing protein</fullName>
    </submittedName>
</protein>
<evidence type="ECO:0000256" key="1">
    <source>
        <dbReference type="SAM" id="Phobius"/>
    </source>
</evidence>
<dbReference type="Proteomes" id="UP000095287">
    <property type="component" value="Unplaced"/>
</dbReference>
<name>A0A1I7ZDH2_9BILA</name>
<feature type="transmembrane region" description="Helical" evidence="1">
    <location>
        <begin position="12"/>
        <end position="30"/>
    </location>
</feature>